<evidence type="ECO:0000259" key="2">
    <source>
        <dbReference type="Pfam" id="PF01345"/>
    </source>
</evidence>
<dbReference type="NCBIfam" id="TIGR01451">
    <property type="entry name" value="B_ant_repeat"/>
    <property type="match status" value="1"/>
</dbReference>
<protein>
    <recommendedName>
        <fullName evidence="6">DUF58 domain-containing protein</fullName>
    </recommendedName>
</protein>
<dbReference type="InterPro" id="IPR047589">
    <property type="entry name" value="DUF11_rpt"/>
</dbReference>
<dbReference type="PANTHER" id="PTHR33608">
    <property type="entry name" value="BLL2464 PROTEIN"/>
    <property type="match status" value="1"/>
</dbReference>
<feature type="domain" description="DUF58" evidence="3">
    <location>
        <begin position="195"/>
        <end position="365"/>
    </location>
</feature>
<gene>
    <name evidence="4" type="ORF">AUR64_13490</name>
</gene>
<dbReference type="OrthoDB" id="31512at2157"/>
<evidence type="ECO:0000313" key="5">
    <source>
        <dbReference type="Proteomes" id="UP000054387"/>
    </source>
</evidence>
<feature type="region of interest" description="Disordered" evidence="1">
    <location>
        <begin position="104"/>
        <end position="123"/>
    </location>
</feature>
<dbReference type="Proteomes" id="UP000054387">
    <property type="component" value="Unassembled WGS sequence"/>
</dbReference>
<evidence type="ECO:0000256" key="1">
    <source>
        <dbReference type="SAM" id="MobiDB-lite"/>
    </source>
</evidence>
<evidence type="ECO:0008006" key="6">
    <source>
        <dbReference type="Google" id="ProtNLM"/>
    </source>
</evidence>
<dbReference type="Pfam" id="PF01882">
    <property type="entry name" value="DUF58"/>
    <property type="match status" value="1"/>
</dbReference>
<proteinExistence type="predicted"/>
<dbReference type="Gene3D" id="2.60.40.10">
    <property type="entry name" value="Immunoglobulins"/>
    <property type="match status" value="1"/>
</dbReference>
<dbReference type="InterPro" id="IPR002881">
    <property type="entry name" value="DUF58"/>
</dbReference>
<name>A0A0W1R5W2_9EURY</name>
<keyword evidence="5" id="KW-1185">Reference proteome</keyword>
<dbReference type="AlphaFoldDB" id="A0A0W1R5W2"/>
<dbReference type="Pfam" id="PF01345">
    <property type="entry name" value="DUF11"/>
    <property type="match status" value="1"/>
</dbReference>
<dbReference type="InterPro" id="IPR001434">
    <property type="entry name" value="OmcB-like_DUF11"/>
</dbReference>
<organism evidence="4 5">
    <name type="scientific">Haloprofundus marisrubri</name>
    <dbReference type="NCBI Taxonomy" id="1514971"/>
    <lineage>
        <taxon>Archaea</taxon>
        <taxon>Methanobacteriati</taxon>
        <taxon>Methanobacteriota</taxon>
        <taxon>Stenosarchaea group</taxon>
        <taxon>Halobacteria</taxon>
        <taxon>Halobacteriales</taxon>
        <taxon>Haloferacaceae</taxon>
        <taxon>Haloprofundus</taxon>
    </lineage>
</organism>
<dbReference type="InterPro" id="IPR013783">
    <property type="entry name" value="Ig-like_fold"/>
</dbReference>
<evidence type="ECO:0000313" key="4">
    <source>
        <dbReference type="EMBL" id="KTG08827.1"/>
    </source>
</evidence>
<sequence length="418" mass="45375">MNRREIPRWNVGLAVALLCGAAGIVLGNTAVFLGAVVGFGYAVYGSVTRPPELAVGVERTLSDASPKPGSTVDVTVTVTNEGDNPLTDLRVVDGVPESLEVVEGTPRRATSLRPGESESFSYSVPATRGDHTFEVTYVAVRNISASIERSQTKRVESVFSCESTVEQLPLAEQTIPFAGRVETDSGGEGVEFYAIRQYTREDPSKRIDWRRYARTGELSTVEFRETRAATVVLVVDGRKQSHIADHDGALDAVSLSEYAAERVAGVLLGESNRVGVARLGGTGGYVAPRAGRTQSVRVSRFLVDGAAALPSGTVVRGVGRHRLDSIRKRLPRDAQVIFFSPLADDEAVEFARRFEAYGHRTTVLTPDVTPETPGGTLARLEREERLHDLRSHEVRVAEWSPDEPLHVAVSRGSKGWVR</sequence>
<reference evidence="4 5" key="1">
    <citation type="submission" date="2015-12" db="EMBL/GenBank/DDBJ databases">
        <title>Haloprofundus marisrubri gen. nov., sp. nov., an extremely halophilic archaeon isolated from the Discovery deep brine-seawater interface in the Red Sea.</title>
        <authorList>
            <person name="Zhang G."/>
            <person name="Stingl U."/>
            <person name="Rashid M."/>
        </authorList>
    </citation>
    <scope>NUCLEOTIDE SEQUENCE [LARGE SCALE GENOMIC DNA]</scope>
    <source>
        <strain evidence="4 5">SB9</strain>
    </source>
</reference>
<comment type="caution">
    <text evidence="4">The sequence shown here is derived from an EMBL/GenBank/DDBJ whole genome shotgun (WGS) entry which is preliminary data.</text>
</comment>
<dbReference type="STRING" id="1514971.AUR64_13490"/>
<dbReference type="PANTHER" id="PTHR33608:SF6">
    <property type="entry name" value="BLL2464 PROTEIN"/>
    <property type="match status" value="1"/>
</dbReference>
<dbReference type="RefSeq" id="WP_058581979.1">
    <property type="nucleotide sequence ID" value="NZ_LOPU01000029.1"/>
</dbReference>
<feature type="domain" description="DUF11" evidence="2">
    <location>
        <begin position="56"/>
        <end position="126"/>
    </location>
</feature>
<accession>A0A0W1R5W2</accession>
<evidence type="ECO:0000259" key="3">
    <source>
        <dbReference type="Pfam" id="PF01882"/>
    </source>
</evidence>
<dbReference type="EMBL" id="LOPU01000029">
    <property type="protein sequence ID" value="KTG08827.1"/>
    <property type="molecule type" value="Genomic_DNA"/>
</dbReference>